<dbReference type="Proteomes" id="UP001163046">
    <property type="component" value="Unassembled WGS sequence"/>
</dbReference>
<reference evidence="3" key="1">
    <citation type="submission" date="2023-01" db="EMBL/GenBank/DDBJ databases">
        <title>Genome assembly of the deep-sea coral Lophelia pertusa.</title>
        <authorList>
            <person name="Herrera S."/>
            <person name="Cordes E."/>
        </authorList>
    </citation>
    <scope>NUCLEOTIDE SEQUENCE</scope>
    <source>
        <strain evidence="3">USNM1676648</strain>
        <tissue evidence="3">Polyp</tissue>
    </source>
</reference>
<name>A0A9W9ZDT3_9CNID</name>
<feature type="region of interest" description="Disordered" evidence="1">
    <location>
        <begin position="77"/>
        <end position="118"/>
    </location>
</feature>
<gene>
    <name evidence="3" type="ORF">OS493_012615</name>
</gene>
<sequence length="118" mass="13967">MTFSLHPVVHDEMNRKWHGRKKCMKRTWRGRDFNESEWKSWLQLLLFHFCCILDLVFSPILFSVFSLLKKRSERCEGSKEANKVQENKTSQEDSQTTQEKSHVTGIVSNTPRSHKITN</sequence>
<evidence type="ECO:0000256" key="2">
    <source>
        <dbReference type="SAM" id="Phobius"/>
    </source>
</evidence>
<dbReference type="AlphaFoldDB" id="A0A9W9ZDT3"/>
<organism evidence="3 4">
    <name type="scientific">Desmophyllum pertusum</name>
    <dbReference type="NCBI Taxonomy" id="174260"/>
    <lineage>
        <taxon>Eukaryota</taxon>
        <taxon>Metazoa</taxon>
        <taxon>Cnidaria</taxon>
        <taxon>Anthozoa</taxon>
        <taxon>Hexacorallia</taxon>
        <taxon>Scleractinia</taxon>
        <taxon>Caryophylliina</taxon>
        <taxon>Caryophylliidae</taxon>
        <taxon>Desmophyllum</taxon>
    </lineage>
</organism>
<comment type="caution">
    <text evidence="3">The sequence shown here is derived from an EMBL/GenBank/DDBJ whole genome shotgun (WGS) entry which is preliminary data.</text>
</comment>
<evidence type="ECO:0000313" key="4">
    <source>
        <dbReference type="Proteomes" id="UP001163046"/>
    </source>
</evidence>
<keyword evidence="2" id="KW-1133">Transmembrane helix</keyword>
<accession>A0A9W9ZDT3</accession>
<feature type="transmembrane region" description="Helical" evidence="2">
    <location>
        <begin position="45"/>
        <end position="68"/>
    </location>
</feature>
<protein>
    <submittedName>
        <fullName evidence="3">Uncharacterized protein</fullName>
    </submittedName>
</protein>
<keyword evidence="2" id="KW-0812">Transmembrane</keyword>
<proteinExistence type="predicted"/>
<evidence type="ECO:0000313" key="3">
    <source>
        <dbReference type="EMBL" id="KAJ7379863.1"/>
    </source>
</evidence>
<feature type="compositionally biased region" description="Basic and acidic residues" evidence="1">
    <location>
        <begin position="77"/>
        <end position="91"/>
    </location>
</feature>
<dbReference type="EMBL" id="MU826355">
    <property type="protein sequence ID" value="KAJ7379863.1"/>
    <property type="molecule type" value="Genomic_DNA"/>
</dbReference>
<keyword evidence="4" id="KW-1185">Reference proteome</keyword>
<keyword evidence="2" id="KW-0472">Membrane</keyword>
<evidence type="ECO:0000256" key="1">
    <source>
        <dbReference type="SAM" id="MobiDB-lite"/>
    </source>
</evidence>